<gene>
    <name evidence="11" type="primary">Gsg2</name>
    <name evidence="11" type="ORF">Tcan_12744</name>
</gene>
<dbReference type="Pfam" id="PF12330">
    <property type="entry name" value="Haspin_kinase"/>
    <property type="match status" value="2"/>
</dbReference>
<dbReference type="PROSITE" id="PS00107">
    <property type="entry name" value="PROTEIN_KINASE_ATP"/>
    <property type="match status" value="1"/>
</dbReference>
<dbReference type="AlphaFoldDB" id="A0A0B2VHR2"/>
<evidence type="ECO:0000256" key="3">
    <source>
        <dbReference type="ARBA" id="ARBA00022679"/>
    </source>
</evidence>
<accession>A0A0B2VHR2</accession>
<evidence type="ECO:0000259" key="10">
    <source>
        <dbReference type="PROSITE" id="PS50011"/>
    </source>
</evidence>
<feature type="binding site" evidence="9">
    <location>
        <position position="255"/>
    </location>
    <ligand>
        <name>ATP</name>
        <dbReference type="ChEBI" id="CHEBI:30616"/>
    </ligand>
</feature>
<keyword evidence="2" id="KW-0723">Serine/threonine-protein kinase</keyword>
<dbReference type="InterPro" id="IPR000719">
    <property type="entry name" value="Prot_kinase_dom"/>
</dbReference>
<dbReference type="EMBL" id="JPKZ01001259">
    <property type="protein sequence ID" value="KHN83051.1"/>
    <property type="molecule type" value="Genomic_DNA"/>
</dbReference>
<sequence>MRRMTSRTIRSFIRSVINFIGAPRMVSKVTEWRRSYTAKEAYGVKGFTNVICGYERSVKLCHEYRPPLDKTPCIQKQHLCSDACKAQGIIGFNGHIQCADEKLENADAETSSKNDISTRRPLHWSDEAASQEVGSAEQDVVTAVSGCNTKIHDCVLDEQDTITIDWPKSVTNAVHPWHPLLSTDLNTDELWFLNGYTSSPDPLSLLTHACDDEAEQSWEQFLNHFCVASFKKIGEGTFSEVYETLSLDLSKVVLKVTPVEDCTAGGLKAKTFGSILPEVLIYKQIQTLAEGDRFSTPCFIGAEKVHLIRGKCPRLLTQAWNEFASKRSYYSVCPESFSERQHFIIVETSYGGVNLESFKFRRFAQAISVFVQITLSLAIAERVFFFEHRDLHVGNILIQAVPTQTPVQFVYRGQTMFVRSHGVKASIIDFSLSRINKGRAVIRTDLAADEDLFSGVGDYQFEIYRMMKQENGFVYRGQTMFVRSHGVKASIIDFSLSRINKGRAVIRTDLAADEDLFSGVGDYQFEIYRMMKQENGIAAKANNWSKFTPRSNVFWLHYLLRHLMLRHLCERTQYPINSRPSRKRLRYMQEIIFPAVLSSGSATEVLEHQQLLELFAKEIDMWSE</sequence>
<evidence type="ECO:0000256" key="2">
    <source>
        <dbReference type="ARBA" id="ARBA00022527"/>
    </source>
</evidence>
<proteinExistence type="predicted"/>
<keyword evidence="3" id="KW-0808">Transferase</keyword>
<dbReference type="OrthoDB" id="21018at2759"/>
<evidence type="ECO:0000256" key="7">
    <source>
        <dbReference type="ARBA" id="ARBA00047899"/>
    </source>
</evidence>
<dbReference type="InterPro" id="IPR024604">
    <property type="entry name" value="GSG2_C"/>
</dbReference>
<dbReference type="SUPFAM" id="SSF56112">
    <property type="entry name" value="Protein kinase-like (PK-like)"/>
    <property type="match status" value="1"/>
</dbReference>
<dbReference type="PROSITE" id="PS50011">
    <property type="entry name" value="PROTEIN_KINASE_DOM"/>
    <property type="match status" value="1"/>
</dbReference>
<evidence type="ECO:0000256" key="4">
    <source>
        <dbReference type="ARBA" id="ARBA00022741"/>
    </source>
</evidence>
<dbReference type="PANTHER" id="PTHR24419:SF18">
    <property type="entry name" value="SERINE_THREONINE-PROTEIN KINASE HASPIN"/>
    <property type="match status" value="1"/>
</dbReference>
<dbReference type="GO" id="GO:0005737">
    <property type="term" value="C:cytoplasm"/>
    <property type="evidence" value="ECO:0007669"/>
    <property type="project" value="TreeGrafter"/>
</dbReference>
<dbReference type="Gene3D" id="3.30.200.20">
    <property type="entry name" value="Phosphorylase Kinase, domain 1"/>
    <property type="match status" value="1"/>
</dbReference>
<dbReference type="GO" id="GO:0035556">
    <property type="term" value="P:intracellular signal transduction"/>
    <property type="evidence" value="ECO:0007669"/>
    <property type="project" value="TreeGrafter"/>
</dbReference>
<protein>
    <recommendedName>
        <fullName evidence="1">non-specific serine/threonine protein kinase</fullName>
        <ecNumber evidence="1">2.7.11.1</ecNumber>
    </recommendedName>
</protein>
<feature type="domain" description="Protein kinase" evidence="10">
    <location>
        <begin position="227"/>
        <end position="592"/>
    </location>
</feature>
<comment type="caution">
    <text evidence="11">The sequence shown here is derived from an EMBL/GenBank/DDBJ whole genome shotgun (WGS) entry which is preliminary data.</text>
</comment>
<reference evidence="11 12" key="1">
    <citation type="submission" date="2014-11" db="EMBL/GenBank/DDBJ databases">
        <title>Genetic blueprint of the zoonotic pathogen Toxocara canis.</title>
        <authorList>
            <person name="Zhu X.-Q."/>
            <person name="Korhonen P.K."/>
            <person name="Cai H."/>
            <person name="Young N.D."/>
            <person name="Nejsum P."/>
            <person name="von Samson-Himmelstjerna G."/>
            <person name="Boag P.R."/>
            <person name="Tan P."/>
            <person name="Li Q."/>
            <person name="Min J."/>
            <person name="Yang Y."/>
            <person name="Wang X."/>
            <person name="Fang X."/>
            <person name="Hall R.S."/>
            <person name="Hofmann A."/>
            <person name="Sternberg P.W."/>
            <person name="Jex A.R."/>
            <person name="Gasser R.B."/>
        </authorList>
    </citation>
    <scope>NUCLEOTIDE SEQUENCE [LARGE SCALE GENOMIC DNA]</scope>
    <source>
        <strain evidence="11">PN_DK_2014</strain>
    </source>
</reference>
<comment type="catalytic activity">
    <reaction evidence="8">
        <text>L-seryl-[protein] + ATP = O-phospho-L-seryl-[protein] + ADP + H(+)</text>
        <dbReference type="Rhea" id="RHEA:17989"/>
        <dbReference type="Rhea" id="RHEA-COMP:9863"/>
        <dbReference type="Rhea" id="RHEA-COMP:11604"/>
        <dbReference type="ChEBI" id="CHEBI:15378"/>
        <dbReference type="ChEBI" id="CHEBI:29999"/>
        <dbReference type="ChEBI" id="CHEBI:30616"/>
        <dbReference type="ChEBI" id="CHEBI:83421"/>
        <dbReference type="ChEBI" id="CHEBI:456216"/>
        <dbReference type="EC" id="2.7.11.1"/>
    </reaction>
</comment>
<dbReference type="Gene3D" id="1.10.510.10">
    <property type="entry name" value="Transferase(Phosphotransferase) domain 1"/>
    <property type="match status" value="1"/>
</dbReference>
<evidence type="ECO:0000256" key="6">
    <source>
        <dbReference type="ARBA" id="ARBA00022840"/>
    </source>
</evidence>
<dbReference type="InterPro" id="IPR011009">
    <property type="entry name" value="Kinase-like_dom_sf"/>
</dbReference>
<evidence type="ECO:0000313" key="12">
    <source>
        <dbReference type="Proteomes" id="UP000031036"/>
    </source>
</evidence>
<organism evidence="11 12">
    <name type="scientific">Toxocara canis</name>
    <name type="common">Canine roundworm</name>
    <dbReference type="NCBI Taxonomy" id="6265"/>
    <lineage>
        <taxon>Eukaryota</taxon>
        <taxon>Metazoa</taxon>
        <taxon>Ecdysozoa</taxon>
        <taxon>Nematoda</taxon>
        <taxon>Chromadorea</taxon>
        <taxon>Rhabditida</taxon>
        <taxon>Spirurina</taxon>
        <taxon>Ascaridomorpha</taxon>
        <taxon>Ascaridoidea</taxon>
        <taxon>Toxocaridae</taxon>
        <taxon>Toxocara</taxon>
    </lineage>
</organism>
<evidence type="ECO:0000256" key="5">
    <source>
        <dbReference type="ARBA" id="ARBA00022777"/>
    </source>
</evidence>
<keyword evidence="6 9" id="KW-0067">ATP-binding</keyword>
<evidence type="ECO:0000256" key="1">
    <source>
        <dbReference type="ARBA" id="ARBA00012513"/>
    </source>
</evidence>
<dbReference type="Proteomes" id="UP000031036">
    <property type="component" value="Unassembled WGS sequence"/>
</dbReference>
<dbReference type="GO" id="GO:0072354">
    <property type="term" value="F:histone H3T3 kinase activity"/>
    <property type="evidence" value="ECO:0007669"/>
    <property type="project" value="TreeGrafter"/>
</dbReference>
<dbReference type="GO" id="GO:0005634">
    <property type="term" value="C:nucleus"/>
    <property type="evidence" value="ECO:0007669"/>
    <property type="project" value="TreeGrafter"/>
</dbReference>
<dbReference type="PANTHER" id="PTHR24419">
    <property type="entry name" value="INTERLEUKIN-1 RECEPTOR-ASSOCIATED KINASE"/>
    <property type="match status" value="1"/>
</dbReference>
<evidence type="ECO:0000256" key="8">
    <source>
        <dbReference type="ARBA" id="ARBA00048679"/>
    </source>
</evidence>
<dbReference type="EC" id="2.7.11.1" evidence="1"/>
<keyword evidence="5 11" id="KW-0418">Kinase</keyword>
<dbReference type="STRING" id="6265.A0A0B2VHR2"/>
<name>A0A0B2VHR2_TOXCA</name>
<keyword evidence="12" id="KW-1185">Reference proteome</keyword>
<keyword evidence="4 9" id="KW-0547">Nucleotide-binding</keyword>
<dbReference type="SMART" id="SM01331">
    <property type="entry name" value="DUF3635"/>
    <property type="match status" value="1"/>
</dbReference>
<dbReference type="InterPro" id="IPR017441">
    <property type="entry name" value="Protein_kinase_ATP_BS"/>
</dbReference>
<dbReference type="GO" id="GO:0000278">
    <property type="term" value="P:mitotic cell cycle"/>
    <property type="evidence" value="ECO:0007669"/>
    <property type="project" value="TreeGrafter"/>
</dbReference>
<dbReference type="GO" id="GO:0005524">
    <property type="term" value="F:ATP binding"/>
    <property type="evidence" value="ECO:0007669"/>
    <property type="project" value="UniProtKB-UniRule"/>
</dbReference>
<comment type="catalytic activity">
    <reaction evidence="7">
        <text>L-threonyl-[protein] + ATP = O-phospho-L-threonyl-[protein] + ADP + H(+)</text>
        <dbReference type="Rhea" id="RHEA:46608"/>
        <dbReference type="Rhea" id="RHEA-COMP:11060"/>
        <dbReference type="Rhea" id="RHEA-COMP:11605"/>
        <dbReference type="ChEBI" id="CHEBI:15378"/>
        <dbReference type="ChEBI" id="CHEBI:30013"/>
        <dbReference type="ChEBI" id="CHEBI:30616"/>
        <dbReference type="ChEBI" id="CHEBI:61977"/>
        <dbReference type="ChEBI" id="CHEBI:456216"/>
        <dbReference type="EC" id="2.7.11.1"/>
    </reaction>
</comment>
<evidence type="ECO:0000256" key="9">
    <source>
        <dbReference type="PROSITE-ProRule" id="PRU10141"/>
    </source>
</evidence>
<evidence type="ECO:0000313" key="11">
    <source>
        <dbReference type="EMBL" id="KHN83051.1"/>
    </source>
</evidence>